<evidence type="ECO:0000256" key="4">
    <source>
        <dbReference type="ARBA" id="ARBA00022692"/>
    </source>
</evidence>
<evidence type="ECO:0000313" key="10">
    <source>
        <dbReference type="Proteomes" id="UP000823561"/>
    </source>
</evidence>
<dbReference type="GO" id="GO:0016020">
    <property type="term" value="C:membrane"/>
    <property type="evidence" value="ECO:0007669"/>
    <property type="project" value="UniProtKB-SubCell"/>
</dbReference>
<evidence type="ECO:0000256" key="6">
    <source>
        <dbReference type="ARBA" id="ARBA00023065"/>
    </source>
</evidence>
<evidence type="ECO:0000256" key="8">
    <source>
        <dbReference type="RuleBase" id="RU364131"/>
    </source>
</evidence>
<dbReference type="GO" id="GO:0006811">
    <property type="term" value="P:monoatomic ion transport"/>
    <property type="evidence" value="ECO:0007669"/>
    <property type="project" value="UniProtKB-KW"/>
</dbReference>
<dbReference type="PANTHER" id="PTHR14132">
    <property type="entry name" value="SODIUM/POTASSIUM-TRANSPORTING ATPASE SUBUNIT GAMMA"/>
    <property type="match status" value="1"/>
</dbReference>
<dbReference type="InterPro" id="IPR047297">
    <property type="entry name" value="FXYD_motif"/>
</dbReference>
<evidence type="ECO:0000313" key="9">
    <source>
        <dbReference type="EMBL" id="KAG5271629.1"/>
    </source>
</evidence>
<dbReference type="CDD" id="cd20325">
    <property type="entry name" value="FXYD7"/>
    <property type="match status" value="1"/>
</dbReference>
<dbReference type="EMBL" id="JADWDJ010000013">
    <property type="protein sequence ID" value="KAG5271629.1"/>
    <property type="molecule type" value="Genomic_DNA"/>
</dbReference>
<dbReference type="GO" id="GO:0043269">
    <property type="term" value="P:regulation of monoatomic ion transport"/>
    <property type="evidence" value="ECO:0007669"/>
    <property type="project" value="InterPro"/>
</dbReference>
<dbReference type="Proteomes" id="UP000823561">
    <property type="component" value="Chromosome 13"/>
</dbReference>
<evidence type="ECO:0000256" key="7">
    <source>
        <dbReference type="ARBA" id="ARBA00023136"/>
    </source>
</evidence>
<organism evidence="9 10">
    <name type="scientific">Alosa alosa</name>
    <name type="common">allis shad</name>
    <dbReference type="NCBI Taxonomy" id="278164"/>
    <lineage>
        <taxon>Eukaryota</taxon>
        <taxon>Metazoa</taxon>
        <taxon>Chordata</taxon>
        <taxon>Craniata</taxon>
        <taxon>Vertebrata</taxon>
        <taxon>Euteleostomi</taxon>
        <taxon>Actinopterygii</taxon>
        <taxon>Neopterygii</taxon>
        <taxon>Teleostei</taxon>
        <taxon>Clupei</taxon>
        <taxon>Clupeiformes</taxon>
        <taxon>Clupeoidei</taxon>
        <taxon>Clupeidae</taxon>
        <taxon>Alosa</taxon>
    </lineage>
</organism>
<keyword evidence="3 8" id="KW-0813">Transport</keyword>
<sequence>MDAAAESNFPDQSAFHYDYATLQTTGVILGVAMFLSGIIIALSKKLKCAKSSNHVEGTQVPKTGVPPQTV</sequence>
<proteinExistence type="inferred from homology"/>
<dbReference type="GO" id="GO:0017080">
    <property type="term" value="F:sodium channel regulator activity"/>
    <property type="evidence" value="ECO:0007669"/>
    <property type="project" value="TreeGrafter"/>
</dbReference>
<dbReference type="InterPro" id="IPR000272">
    <property type="entry name" value="Ion-transport_regulator_FXYD"/>
</dbReference>
<dbReference type="PANTHER" id="PTHR14132:SF22">
    <property type="entry name" value="FXYD DOMAIN-CONTAINING ION TRANSPORT REGULATOR"/>
    <property type="match status" value="1"/>
</dbReference>
<name>A0AAV6GAR0_9TELE</name>
<dbReference type="AlphaFoldDB" id="A0AAV6GAR0"/>
<dbReference type="Pfam" id="PF02038">
    <property type="entry name" value="ATP1G1_PLM_MAT8"/>
    <property type="match status" value="1"/>
</dbReference>
<evidence type="ECO:0000256" key="2">
    <source>
        <dbReference type="ARBA" id="ARBA00005948"/>
    </source>
</evidence>
<feature type="transmembrane region" description="Helical" evidence="8">
    <location>
        <begin position="20"/>
        <end position="42"/>
    </location>
</feature>
<keyword evidence="7 8" id="KW-0472">Membrane</keyword>
<evidence type="ECO:0000256" key="3">
    <source>
        <dbReference type="ARBA" id="ARBA00022448"/>
    </source>
</evidence>
<comment type="similarity">
    <text evidence="2 8">Belongs to the FXYD family.</text>
</comment>
<keyword evidence="10" id="KW-1185">Reference proteome</keyword>
<evidence type="ECO:0000256" key="5">
    <source>
        <dbReference type="ARBA" id="ARBA00022989"/>
    </source>
</evidence>
<dbReference type="Gene3D" id="1.20.5.780">
    <property type="entry name" value="Single helix bin"/>
    <property type="match status" value="1"/>
</dbReference>
<comment type="caution">
    <text evidence="9">The sequence shown here is derived from an EMBL/GenBank/DDBJ whole genome shotgun (WGS) entry which is preliminary data.</text>
</comment>
<keyword evidence="4 8" id="KW-0812">Transmembrane</keyword>
<gene>
    <name evidence="9" type="ORF">AALO_G00182160</name>
</gene>
<keyword evidence="6 8" id="KW-0406">Ion transport</keyword>
<protein>
    <recommendedName>
        <fullName evidence="8">FXYD domain-containing ion transport regulator</fullName>
    </recommendedName>
</protein>
<accession>A0AAV6GAR0</accession>
<dbReference type="PROSITE" id="PS01310">
    <property type="entry name" value="FXYD"/>
    <property type="match status" value="1"/>
</dbReference>
<dbReference type="InterPro" id="IPR047284">
    <property type="entry name" value="FXYD7"/>
</dbReference>
<comment type="subcellular location">
    <subcellularLocation>
        <location evidence="1">Membrane</location>
        <topology evidence="1">Single-pass membrane protein</topology>
    </subcellularLocation>
</comment>
<reference evidence="9" key="1">
    <citation type="submission" date="2020-10" db="EMBL/GenBank/DDBJ databases">
        <title>Chromosome-scale genome assembly of the Allis shad, Alosa alosa.</title>
        <authorList>
            <person name="Margot Z."/>
            <person name="Christophe K."/>
            <person name="Cabau C."/>
            <person name="Louis A."/>
            <person name="Berthelot C."/>
            <person name="Parey E."/>
            <person name="Roest Crollius H."/>
            <person name="Montfort J."/>
            <person name="Robinson-Rechavi M."/>
            <person name="Bucao C."/>
            <person name="Bouchez O."/>
            <person name="Gislard M."/>
            <person name="Lluch J."/>
            <person name="Milhes M."/>
            <person name="Lampietro C."/>
            <person name="Lopez Roques C."/>
            <person name="Donnadieu C."/>
            <person name="Braasch I."/>
            <person name="Desvignes T."/>
            <person name="Postlethwait J."/>
            <person name="Bobe J."/>
            <person name="Guiguen Y."/>
        </authorList>
    </citation>
    <scope>NUCLEOTIDE SEQUENCE</scope>
    <source>
        <strain evidence="9">M-15738</strain>
        <tissue evidence="9">Blood</tissue>
    </source>
</reference>
<evidence type="ECO:0000256" key="1">
    <source>
        <dbReference type="ARBA" id="ARBA00004167"/>
    </source>
</evidence>
<keyword evidence="5 8" id="KW-1133">Transmembrane helix</keyword>